<dbReference type="InterPro" id="IPR007111">
    <property type="entry name" value="NACHT_NTPase"/>
</dbReference>
<dbReference type="GO" id="GO:0003824">
    <property type="term" value="F:catalytic activity"/>
    <property type="evidence" value="ECO:0007669"/>
    <property type="project" value="InterPro"/>
</dbReference>
<dbReference type="Pfam" id="PF01048">
    <property type="entry name" value="PNP_UDP_1"/>
    <property type="match status" value="1"/>
</dbReference>
<feature type="compositionally biased region" description="Basic residues" evidence="4">
    <location>
        <begin position="1616"/>
        <end position="1628"/>
    </location>
</feature>
<proteinExistence type="predicted"/>
<evidence type="ECO:0000256" key="3">
    <source>
        <dbReference type="PROSITE-ProRule" id="PRU00221"/>
    </source>
</evidence>
<evidence type="ECO:0000313" key="6">
    <source>
        <dbReference type="EMBL" id="CAF9919339.1"/>
    </source>
</evidence>
<dbReference type="PROSITE" id="PS00678">
    <property type="entry name" value="WD_REPEATS_1"/>
    <property type="match status" value="1"/>
</dbReference>
<dbReference type="Gene3D" id="2.130.10.10">
    <property type="entry name" value="YVTN repeat-like/Quinoprotein amine dehydrogenase"/>
    <property type="match status" value="3"/>
</dbReference>
<keyword evidence="7" id="KW-1185">Reference proteome</keyword>
<dbReference type="InterPro" id="IPR027417">
    <property type="entry name" value="P-loop_NTPase"/>
</dbReference>
<dbReference type="Proteomes" id="UP000664169">
    <property type="component" value="Unassembled WGS sequence"/>
</dbReference>
<dbReference type="InterPro" id="IPR015943">
    <property type="entry name" value="WD40/YVTN_repeat-like_dom_sf"/>
</dbReference>
<gene>
    <name evidence="6" type="ORF">GOMPHAMPRED_001752</name>
</gene>
<dbReference type="PANTHER" id="PTHR46082:SF11">
    <property type="entry name" value="AAA+ ATPASE DOMAIN-CONTAINING PROTEIN-RELATED"/>
    <property type="match status" value="1"/>
</dbReference>
<name>A0A8H3F7F0_9LECA</name>
<dbReference type="PROSITE" id="PS50082">
    <property type="entry name" value="WD_REPEATS_2"/>
    <property type="match status" value="3"/>
</dbReference>
<evidence type="ECO:0000256" key="2">
    <source>
        <dbReference type="ARBA" id="ARBA00022737"/>
    </source>
</evidence>
<evidence type="ECO:0000259" key="5">
    <source>
        <dbReference type="PROSITE" id="PS50837"/>
    </source>
</evidence>
<dbReference type="PROSITE" id="PS50294">
    <property type="entry name" value="WD_REPEATS_REGION"/>
    <property type="match status" value="1"/>
</dbReference>
<organism evidence="6 7">
    <name type="scientific">Gomphillus americanus</name>
    <dbReference type="NCBI Taxonomy" id="1940652"/>
    <lineage>
        <taxon>Eukaryota</taxon>
        <taxon>Fungi</taxon>
        <taxon>Dikarya</taxon>
        <taxon>Ascomycota</taxon>
        <taxon>Pezizomycotina</taxon>
        <taxon>Lecanoromycetes</taxon>
        <taxon>OSLEUM clade</taxon>
        <taxon>Ostropomycetidae</taxon>
        <taxon>Ostropales</taxon>
        <taxon>Graphidaceae</taxon>
        <taxon>Gomphilloideae</taxon>
        <taxon>Gomphillus</taxon>
    </lineage>
</organism>
<dbReference type="InterPro" id="IPR056884">
    <property type="entry name" value="NPHP3-like_N"/>
</dbReference>
<reference evidence="6" key="1">
    <citation type="submission" date="2021-03" db="EMBL/GenBank/DDBJ databases">
        <authorList>
            <person name="Tagirdzhanova G."/>
        </authorList>
    </citation>
    <scope>NUCLEOTIDE SEQUENCE</scope>
</reference>
<dbReference type="InterPro" id="IPR019775">
    <property type="entry name" value="WD40_repeat_CS"/>
</dbReference>
<dbReference type="Gene3D" id="3.40.50.1580">
    <property type="entry name" value="Nucleoside phosphorylase domain"/>
    <property type="match status" value="1"/>
</dbReference>
<dbReference type="GO" id="GO:0009116">
    <property type="term" value="P:nucleoside metabolic process"/>
    <property type="evidence" value="ECO:0007669"/>
    <property type="project" value="InterPro"/>
</dbReference>
<dbReference type="EMBL" id="CAJPDQ010000014">
    <property type="protein sequence ID" value="CAF9919339.1"/>
    <property type="molecule type" value="Genomic_DNA"/>
</dbReference>
<keyword evidence="1 3" id="KW-0853">WD repeat</keyword>
<feature type="region of interest" description="Disordered" evidence="4">
    <location>
        <begin position="1560"/>
        <end position="1650"/>
    </location>
</feature>
<keyword evidence="2" id="KW-0677">Repeat</keyword>
<protein>
    <recommendedName>
        <fullName evidence="5">NACHT domain-containing protein</fullName>
    </recommendedName>
</protein>
<accession>A0A8H3F7F0</accession>
<dbReference type="SUPFAM" id="SSF52540">
    <property type="entry name" value="P-loop containing nucleoside triphosphate hydrolases"/>
    <property type="match status" value="1"/>
</dbReference>
<feature type="repeat" description="WD" evidence="3">
    <location>
        <begin position="1032"/>
        <end position="1055"/>
    </location>
</feature>
<feature type="domain" description="NACHT" evidence="5">
    <location>
        <begin position="393"/>
        <end position="538"/>
    </location>
</feature>
<dbReference type="InterPro" id="IPR000845">
    <property type="entry name" value="Nucleoside_phosphorylase_d"/>
</dbReference>
<dbReference type="PANTHER" id="PTHR46082">
    <property type="entry name" value="ATP/GTP-BINDING PROTEIN-RELATED"/>
    <property type="match status" value="1"/>
</dbReference>
<dbReference type="SUPFAM" id="SSF53167">
    <property type="entry name" value="Purine and uridine phosphorylases"/>
    <property type="match status" value="1"/>
</dbReference>
<dbReference type="Pfam" id="PF00400">
    <property type="entry name" value="WD40"/>
    <property type="match status" value="4"/>
</dbReference>
<dbReference type="SUPFAM" id="SSF50978">
    <property type="entry name" value="WD40 repeat-like"/>
    <property type="match status" value="2"/>
</dbReference>
<dbReference type="InterPro" id="IPR036322">
    <property type="entry name" value="WD40_repeat_dom_sf"/>
</dbReference>
<feature type="compositionally biased region" description="Polar residues" evidence="4">
    <location>
        <begin position="1582"/>
        <end position="1610"/>
    </location>
</feature>
<comment type="caution">
    <text evidence="6">The sequence shown here is derived from an EMBL/GenBank/DDBJ whole genome shotgun (WGS) entry which is preliminary data.</text>
</comment>
<dbReference type="OrthoDB" id="20872at2759"/>
<dbReference type="InterPro" id="IPR001680">
    <property type="entry name" value="WD40_rpt"/>
</dbReference>
<dbReference type="InterPro" id="IPR035994">
    <property type="entry name" value="Nucleoside_phosphorylase_sf"/>
</dbReference>
<feature type="repeat" description="WD" evidence="3">
    <location>
        <begin position="1188"/>
        <end position="1220"/>
    </location>
</feature>
<dbReference type="SMART" id="SM00320">
    <property type="entry name" value="WD40"/>
    <property type="match status" value="8"/>
</dbReference>
<dbReference type="PROSITE" id="PS50837">
    <property type="entry name" value="NACHT"/>
    <property type="match status" value="1"/>
</dbReference>
<evidence type="ECO:0000256" key="1">
    <source>
        <dbReference type="ARBA" id="ARBA00022574"/>
    </source>
</evidence>
<dbReference type="Gene3D" id="3.40.50.300">
    <property type="entry name" value="P-loop containing nucleotide triphosphate hydrolases"/>
    <property type="match status" value="1"/>
</dbReference>
<evidence type="ECO:0000313" key="7">
    <source>
        <dbReference type="Proteomes" id="UP000664169"/>
    </source>
</evidence>
<dbReference type="Pfam" id="PF24883">
    <property type="entry name" value="NPHP3_N"/>
    <property type="match status" value="1"/>
</dbReference>
<feature type="repeat" description="WD" evidence="3">
    <location>
        <begin position="924"/>
        <end position="965"/>
    </location>
</feature>
<evidence type="ECO:0000256" key="4">
    <source>
        <dbReference type="SAM" id="MobiDB-lite"/>
    </source>
</evidence>
<dbReference type="InterPro" id="IPR053137">
    <property type="entry name" value="NLR-like"/>
</dbReference>
<feature type="compositionally biased region" description="Acidic residues" evidence="4">
    <location>
        <begin position="1568"/>
        <end position="1579"/>
    </location>
</feature>
<sequence>MVLTREDYTIGWISALPVELAAARALLDEKHDDLPLEPNDTNVYTLGRIGRHNVVIACLPVGLYGLSEAASVARDLLRSFPSVRFGLLVGIGGGVPSAGDIRLGDVVVSQPGPRHGGVVQYDFGKTIQNAEFALTGILNNPPRALLSAISLIRSNAALMGYGFPQLLESMLEAYPRMASNGYERPSEDVLFEAEYVHESRAQDCQACSQEKIVHRPPRATLEPVVHYGTIGSANQVMKSAIIRDRLWKDQGVMCFEMEAAGLMNDFPCLVIRGICDYCDSHKNKHWQAYSSAVAAAYAKELLYTVPQTAVQRIPRANDLINAVQQQTELLINSYTGSRQTASDEECLQALRITDPENDKKRIIQLKGGLLKKAYEWIEANDKFKLWKEQNERALLWITGLPGQGKTMLLCGIIDSLPTKSTIYFFFQATDTRLNSGTSALRGLIFMLATQRRELVQHIRAKYDEAGASIFEDTNSWFALESIFKNMLNDMPPGEVNIVVDAIDECTIDRDRLLDLIIRCNSDHMAKWIVSSRPWAEIEIYFEGISGEARLALEARENEAIITDAVSRYIEQKVVDLNALRSYKAETMTEVSTYLKAHASGTFLWVALICARLEHVNSWNILKVLKQMPKTLEDLYKGMMTQLLSSEDAELLQQILATVTAVYRPLDISELATLTDLPEELMNSPDQLTKLMQGYCDFLVLRNGTIQFVHASAQEYVFSQGSEQIFPQGINGIHEDLFQRSISAMSAKLKRGMCNIKQPDTYMEQASKESLVPTPDLLYPCLHWSQHFCAIDYEANLWLNARWTLQNFLKNYYIYWLEAMSLTRHITQAITMIDTLFESLSSAKLSRQDLVAPDALLSFVYDAQRFLFTFAGIIEDFPAQVYYSALVFSPSRSLIKQAFRAQLPEWLTLKTLEGEDYWSHCLRAFQGHADVVHKVIFSDDGKLLASASRDGVVQLRDPSSGVMLAMLRTSGPIAHLKFCVDGSKLCSVNAGGHIELWSCPSLSLNMTLFKQDDNLQTLPSIAFIQDGELSNGLLATGHDDGTIRLWDLNTGACQQKINAHSGPVTLLAASKSGKLLVSGSEYYLKVREVKDLRQEYIIEGLPSTVDTLEFSPDDKWLAFSGFGHAPSWIKLTDSPQIQPFRTCQTNDRSFAFGPDHGLICVTDAAVLKVLDMEEVEIRRTVSLGGDERAIAISPDGKRLASGGLSSAIFLWDLDVAQNTNQVPADPSSTARSCPSLNHSLIFSPSGNYIMSMTPHKDAALFRVSEPSEPVLTIHGRCVDYTFAGDRYLCVGYIPAAIQVFSISNNPESRPCLYLEPCIITVMRFSPNDQLLLVGDGAGVLRFLEWDKADNQCRAKRRVVNNGAVIAIAFKHNGEQFVTAGTSESIIKIWCTGSRDLISSISTNVLPGVLEISPSGLDVALSHPRGFVVYDLQSKEQKYEIIADYNDRPSPLSRQFSYSADGKYIKSKDGAWLLDGAGDNDGAKDEISQNVYIKERWIYQGSEKLLLIPPEYGIAADTYGQTVVLGHGLGTRLMIFDIHRKGSRTHRQLEDQQSTVLTIKKQSSSVCAIEEPEQEEDDGGIPDESNTTRSDDQTLAVSTVSSTNTILQPNASGTGGQNRKRRKRKRKRKRTDSEDVLAVESNKKVCRNSGDS</sequence>